<organism evidence="2 3">
    <name type="scientific">Lepraria neglecta</name>
    <dbReference type="NCBI Taxonomy" id="209136"/>
    <lineage>
        <taxon>Eukaryota</taxon>
        <taxon>Fungi</taxon>
        <taxon>Dikarya</taxon>
        <taxon>Ascomycota</taxon>
        <taxon>Pezizomycotina</taxon>
        <taxon>Lecanoromycetes</taxon>
        <taxon>OSLEUM clade</taxon>
        <taxon>Lecanoromycetidae</taxon>
        <taxon>Lecanorales</taxon>
        <taxon>Lecanorineae</taxon>
        <taxon>Stereocaulaceae</taxon>
        <taxon>Lepraria</taxon>
    </lineage>
</organism>
<keyword evidence="3" id="KW-1185">Reference proteome</keyword>
<accession>A0AAD9Z4F9</accession>
<proteinExistence type="predicted"/>
<gene>
    <name evidence="2" type="ORF">OEA41_008666</name>
</gene>
<dbReference type="Proteomes" id="UP001276659">
    <property type="component" value="Unassembled WGS sequence"/>
</dbReference>
<evidence type="ECO:0000313" key="3">
    <source>
        <dbReference type="Proteomes" id="UP001276659"/>
    </source>
</evidence>
<name>A0AAD9Z4F9_9LECA</name>
<dbReference type="EMBL" id="JASNWA010000009">
    <property type="protein sequence ID" value="KAK3169283.1"/>
    <property type="molecule type" value="Genomic_DNA"/>
</dbReference>
<feature type="compositionally biased region" description="Basic residues" evidence="1">
    <location>
        <begin position="8"/>
        <end position="17"/>
    </location>
</feature>
<evidence type="ECO:0000256" key="1">
    <source>
        <dbReference type="SAM" id="MobiDB-lite"/>
    </source>
</evidence>
<sequence>MSTINRLLSRRHKHQHGTQKEKSNGGPLNGLFVTDGEKRLHEKDDDKKIKLIQHRLARAGITNFKDADVAYVLNAAYASGNTDKAYELLVLLEDSEEGIIQSYDPNIKMLGAINREGVTCYLDALLYAMFARLGSFEAMLYKNFEDPPRKKLATLLRLWVNTLRAGKLITTDIVRYVPNML</sequence>
<protein>
    <submittedName>
        <fullName evidence="2">Uncharacterized protein</fullName>
    </submittedName>
</protein>
<evidence type="ECO:0000313" key="2">
    <source>
        <dbReference type="EMBL" id="KAK3169283.1"/>
    </source>
</evidence>
<dbReference type="Gene3D" id="3.90.70.10">
    <property type="entry name" value="Cysteine proteinases"/>
    <property type="match status" value="1"/>
</dbReference>
<comment type="caution">
    <text evidence="2">The sequence shown here is derived from an EMBL/GenBank/DDBJ whole genome shotgun (WGS) entry which is preliminary data.</text>
</comment>
<feature type="region of interest" description="Disordered" evidence="1">
    <location>
        <begin position="1"/>
        <end position="29"/>
    </location>
</feature>
<dbReference type="AlphaFoldDB" id="A0AAD9Z4F9"/>
<reference evidence="2" key="1">
    <citation type="submission" date="2022-11" db="EMBL/GenBank/DDBJ databases">
        <title>Chromosomal genome sequence assembly and mating type (MAT) locus characterization of the leprose asexual lichenized fungus Lepraria neglecta (Nyl.) Erichsen.</title>
        <authorList>
            <person name="Allen J.L."/>
            <person name="Pfeffer B."/>
        </authorList>
    </citation>
    <scope>NUCLEOTIDE SEQUENCE</scope>
    <source>
        <strain evidence="2">Allen 5258</strain>
    </source>
</reference>